<dbReference type="CDD" id="cd05688">
    <property type="entry name" value="S1_RPS1_repeat_ec3"/>
    <property type="match status" value="1"/>
</dbReference>
<evidence type="ECO:0000313" key="6">
    <source>
        <dbReference type="EMBL" id="NLW34941.1"/>
    </source>
</evidence>
<feature type="domain" description="S1 motif" evidence="5">
    <location>
        <begin position="298"/>
        <end position="368"/>
    </location>
</feature>
<reference evidence="6" key="1">
    <citation type="journal article" date="2020" name="Biotechnol. Biofuels">
        <title>New insights from the biogas microbiome by comprehensive genome-resolved metagenomics of nearly 1600 species originating from multiple anaerobic digesters.</title>
        <authorList>
            <person name="Campanaro S."/>
            <person name="Treu L."/>
            <person name="Rodriguez-R L.M."/>
            <person name="Kovalovszki A."/>
            <person name="Ziels R.M."/>
            <person name="Maus I."/>
            <person name="Zhu X."/>
            <person name="Kougias P.G."/>
            <person name="Basile A."/>
            <person name="Luo G."/>
            <person name="Schluter A."/>
            <person name="Konstantinidis K.T."/>
            <person name="Angelidaki I."/>
        </authorList>
    </citation>
    <scope>NUCLEOTIDE SEQUENCE</scope>
    <source>
        <strain evidence="6">AS06rmzACSIP_7</strain>
    </source>
</reference>
<evidence type="ECO:0000256" key="1">
    <source>
        <dbReference type="ARBA" id="ARBA00006767"/>
    </source>
</evidence>
<name>A0A971M3N2_9BACT</name>
<comment type="similarity">
    <text evidence="1">Belongs to the bacterial ribosomal protein bS1 family.</text>
</comment>
<keyword evidence="3" id="KW-0687">Ribonucleoprotein</keyword>
<dbReference type="InterPro" id="IPR012340">
    <property type="entry name" value="NA-bd_OB-fold"/>
</dbReference>
<dbReference type="PANTHER" id="PTHR10724:SF7">
    <property type="entry name" value="SMALL RIBOSOMAL SUBUNIT PROTEIN BS1C"/>
    <property type="match status" value="1"/>
</dbReference>
<feature type="domain" description="S1 motif" evidence="5">
    <location>
        <begin position="382"/>
        <end position="451"/>
    </location>
</feature>
<evidence type="ECO:0000259" key="5">
    <source>
        <dbReference type="PROSITE" id="PS50126"/>
    </source>
</evidence>
<dbReference type="InterPro" id="IPR003029">
    <property type="entry name" value="S1_domain"/>
</dbReference>
<evidence type="ECO:0000256" key="4">
    <source>
        <dbReference type="SAM" id="MobiDB-lite"/>
    </source>
</evidence>
<gene>
    <name evidence="6" type="ORF">GXY80_05585</name>
</gene>
<dbReference type="PROSITE" id="PS50126">
    <property type="entry name" value="S1"/>
    <property type="match status" value="5"/>
</dbReference>
<dbReference type="CDD" id="cd05687">
    <property type="entry name" value="S1_RPS1_repeat_ec1_hs1"/>
    <property type="match status" value="1"/>
</dbReference>
<dbReference type="InterPro" id="IPR035104">
    <property type="entry name" value="Ribosomal_protein_S1-like"/>
</dbReference>
<dbReference type="Pfam" id="PF00575">
    <property type="entry name" value="S1"/>
    <property type="match status" value="5"/>
</dbReference>
<dbReference type="EMBL" id="JAAYEE010000095">
    <property type="protein sequence ID" value="NLW34941.1"/>
    <property type="molecule type" value="Genomic_DNA"/>
</dbReference>
<dbReference type="CDD" id="cd04465">
    <property type="entry name" value="S1_RPS1_repeat_ec2_hs2"/>
    <property type="match status" value="1"/>
</dbReference>
<feature type="region of interest" description="Disordered" evidence="4">
    <location>
        <begin position="1"/>
        <end position="26"/>
    </location>
</feature>
<dbReference type="GO" id="GO:0022627">
    <property type="term" value="C:cytosolic small ribosomal subunit"/>
    <property type="evidence" value="ECO:0007669"/>
    <property type="project" value="TreeGrafter"/>
</dbReference>
<feature type="domain" description="S1 motif" evidence="5">
    <location>
        <begin position="213"/>
        <end position="281"/>
    </location>
</feature>
<reference evidence="6" key="2">
    <citation type="submission" date="2020-01" db="EMBL/GenBank/DDBJ databases">
        <authorList>
            <person name="Campanaro S."/>
        </authorList>
    </citation>
    <scope>NUCLEOTIDE SEQUENCE</scope>
    <source>
        <strain evidence="6">AS06rmzACSIP_7</strain>
    </source>
</reference>
<dbReference type="GO" id="GO:0003729">
    <property type="term" value="F:mRNA binding"/>
    <property type="evidence" value="ECO:0007669"/>
    <property type="project" value="TreeGrafter"/>
</dbReference>
<dbReference type="InterPro" id="IPR050437">
    <property type="entry name" value="Ribos_protein_bS1-like"/>
</dbReference>
<organism evidence="6 7">
    <name type="scientific">Syntrophorhabdus aromaticivorans</name>
    <dbReference type="NCBI Taxonomy" id="328301"/>
    <lineage>
        <taxon>Bacteria</taxon>
        <taxon>Pseudomonadati</taxon>
        <taxon>Thermodesulfobacteriota</taxon>
        <taxon>Syntrophorhabdia</taxon>
        <taxon>Syntrophorhabdales</taxon>
        <taxon>Syntrophorhabdaceae</taxon>
        <taxon>Syntrophorhabdus</taxon>
    </lineage>
</organism>
<dbReference type="GO" id="GO:0003735">
    <property type="term" value="F:structural constituent of ribosome"/>
    <property type="evidence" value="ECO:0007669"/>
    <property type="project" value="TreeGrafter"/>
</dbReference>
<dbReference type="AlphaFoldDB" id="A0A971M3N2"/>
<dbReference type="SUPFAM" id="SSF50249">
    <property type="entry name" value="Nucleic acid-binding proteins"/>
    <property type="match status" value="5"/>
</dbReference>
<comment type="caution">
    <text evidence="6">The sequence shown here is derived from an EMBL/GenBank/DDBJ whole genome shotgun (WGS) entry which is preliminary data.</text>
</comment>
<dbReference type="GO" id="GO:0006412">
    <property type="term" value="P:translation"/>
    <property type="evidence" value="ECO:0007669"/>
    <property type="project" value="TreeGrafter"/>
</dbReference>
<proteinExistence type="inferred from homology"/>
<evidence type="ECO:0000313" key="7">
    <source>
        <dbReference type="Proteomes" id="UP000777265"/>
    </source>
</evidence>
<sequence length="494" mass="54209">MTEERLGELSPDQGNTDEENNQEESFATLFEQDAKLPGRLDPGQKVTSKVVSISGDFVYVSLGGKSEGVIDLSEFKDEEGATSISVGDEVDSYFVSVQNGLKRFTTLRRGLSTLSLKGIRDAYEAGLPVSGKVVKQLKGGFEVSAGKVRCFCPFSQIDLRGYRDAEAYIAETYPFKVLEYEEDGRNIILSRRVLLEEEQQARIEALKQELQVGTEISARVRSIQNFGVFVDLGGIDGLVPMSEIGWGRIENVRDVLSVGQEITVKIIALDWERDRLTASLKAMQPDPFLAAAEKYPVDSTVRGTIVRLAPFGAFVNLEPGIDGLIHISKLGAGRRIKHPSEVVEVGQVVEAQVKEVDVNNKRISLAIEQPRQEETTVFPEAGDLLDGTVEKALTSGILVKLPGGTVGFVPNSEMGTPRGTNHSRMFPPGSPLQVMVTEVNKDRNRITLSRSGVAEMLEKEELSHYMDKIQKNDQSSESLGSFGELLRAAMAKKK</sequence>
<evidence type="ECO:0000256" key="3">
    <source>
        <dbReference type="ARBA" id="ARBA00023274"/>
    </source>
</evidence>
<protein>
    <submittedName>
        <fullName evidence="6">S1 RNA-binding domain-containing protein</fullName>
    </submittedName>
</protein>
<evidence type="ECO:0000256" key="2">
    <source>
        <dbReference type="ARBA" id="ARBA00022980"/>
    </source>
</evidence>
<dbReference type="PRINTS" id="PR00681">
    <property type="entry name" value="RIBOSOMALS1"/>
</dbReference>
<feature type="domain" description="S1 motif" evidence="5">
    <location>
        <begin position="43"/>
        <end position="117"/>
    </location>
</feature>
<dbReference type="Gene3D" id="2.40.50.140">
    <property type="entry name" value="Nucleic acid-binding proteins"/>
    <property type="match status" value="5"/>
</dbReference>
<dbReference type="Proteomes" id="UP000777265">
    <property type="component" value="Unassembled WGS sequence"/>
</dbReference>
<feature type="domain" description="S1 motif" evidence="5">
    <location>
        <begin position="126"/>
        <end position="192"/>
    </location>
</feature>
<dbReference type="PANTHER" id="PTHR10724">
    <property type="entry name" value="30S RIBOSOMAL PROTEIN S1"/>
    <property type="match status" value="1"/>
</dbReference>
<keyword evidence="2" id="KW-0689">Ribosomal protein</keyword>
<dbReference type="SMART" id="SM00316">
    <property type="entry name" value="S1"/>
    <property type="match status" value="5"/>
</dbReference>
<accession>A0A971M3N2</accession>